<evidence type="ECO:0000259" key="1">
    <source>
        <dbReference type="Pfam" id="PF12146"/>
    </source>
</evidence>
<gene>
    <name evidence="2" type="ORF">H1D44_15500</name>
    <name evidence="3" type="ORF">HOP48_16885</name>
</gene>
<dbReference type="SUPFAM" id="SSF53474">
    <property type="entry name" value="alpha/beta-Hydrolases"/>
    <property type="match status" value="1"/>
</dbReference>
<keyword evidence="2" id="KW-0378">Hydrolase</keyword>
<evidence type="ECO:0000313" key="4">
    <source>
        <dbReference type="Proteomes" id="UP000518091"/>
    </source>
</evidence>
<protein>
    <submittedName>
        <fullName evidence="2">Alpha/beta fold hydrolase</fullName>
    </submittedName>
</protein>
<evidence type="ECO:0000313" key="3">
    <source>
        <dbReference type="EMBL" id="MCG6663212.1"/>
    </source>
</evidence>
<evidence type="ECO:0000313" key="2">
    <source>
        <dbReference type="EMBL" id="MBA2780296.1"/>
    </source>
</evidence>
<reference evidence="3 5" key="1">
    <citation type="submission" date="2020-05" db="EMBL/GenBank/DDBJ databases">
        <title>Comparative genomic analysis of denitrifying bacteria from Halomonas genus.</title>
        <authorList>
            <person name="Wang L."/>
            <person name="Shao Z."/>
        </authorList>
    </citation>
    <scope>NUCLEOTIDE SEQUENCE [LARGE SCALE GENOMIC DNA]</scope>
    <source>
        <strain evidence="3 5">DSM 17331</strain>
    </source>
</reference>
<reference evidence="2 4" key="2">
    <citation type="submission" date="2020-07" db="EMBL/GenBank/DDBJ databases">
        <title>Identification of Halomonas strains.</title>
        <authorList>
            <person name="Xiao Z."/>
            <person name="Shen J."/>
        </authorList>
    </citation>
    <scope>NUCLEOTIDE SEQUENCE [LARGE SCALE GENOMIC DNA]</scope>
    <source>
        <strain evidence="2 4">DSM 17331</strain>
    </source>
</reference>
<dbReference type="InterPro" id="IPR017208">
    <property type="entry name" value="UCP037442_abhydr"/>
</dbReference>
<dbReference type="Pfam" id="PF12146">
    <property type="entry name" value="Hydrolase_4"/>
    <property type="match status" value="1"/>
</dbReference>
<dbReference type="EMBL" id="JACEFT010000022">
    <property type="protein sequence ID" value="MBA2780296.1"/>
    <property type="molecule type" value="Genomic_DNA"/>
</dbReference>
<keyword evidence="5" id="KW-1185">Reference proteome</keyword>
<sequence>MGTLVESRVVTADGYEIAGRFFQTRQAPLGSVLVAPAMGVPQTHYEPFALWLAEQGFLVGTFDYRGTGRSAPATLRGFNANIVDWGQLDAQAMVDALAERAPERALTWVGHSVGGQILPFVMRREKIDKVVTVACGSGYWRENSPQLRRRVWLLWYVVAPVALPLCGYFPGQRLKMVGDLPAPMMAQWRRWCLHPEYAVGSEPGAREKFAAVNTPIVSLSFTDDEFMSARNTESLHGFYRNAPRTMMRITPDDAGMCRIGHFGFFRPSSEEPLWKRYLLPELLEESSHGGTLDG</sequence>
<name>A0A7W0AFE8_9GAMM</name>
<proteinExistence type="predicted"/>
<dbReference type="InterPro" id="IPR029058">
    <property type="entry name" value="AB_hydrolase_fold"/>
</dbReference>
<feature type="domain" description="Serine aminopeptidase S33" evidence="1">
    <location>
        <begin position="28"/>
        <end position="139"/>
    </location>
</feature>
<comment type="caution">
    <text evidence="2">The sequence shown here is derived from an EMBL/GenBank/DDBJ whole genome shotgun (WGS) entry which is preliminary data.</text>
</comment>
<dbReference type="EMBL" id="JABFUB010000018">
    <property type="protein sequence ID" value="MCG6663212.1"/>
    <property type="molecule type" value="Genomic_DNA"/>
</dbReference>
<dbReference type="PIRSF" id="PIRSF037442">
    <property type="entry name" value="UCP037442_abhydr"/>
    <property type="match status" value="1"/>
</dbReference>
<dbReference type="GO" id="GO:0016787">
    <property type="term" value="F:hydrolase activity"/>
    <property type="evidence" value="ECO:0007669"/>
    <property type="project" value="UniProtKB-KW"/>
</dbReference>
<evidence type="ECO:0000313" key="5">
    <source>
        <dbReference type="Proteomes" id="UP000814353"/>
    </source>
</evidence>
<dbReference type="InterPro" id="IPR022742">
    <property type="entry name" value="Hydrolase_4"/>
</dbReference>
<dbReference type="RefSeq" id="WP_181515760.1">
    <property type="nucleotide sequence ID" value="NZ_JABFUB010000018.1"/>
</dbReference>
<dbReference type="Gene3D" id="3.40.50.1820">
    <property type="entry name" value="alpha/beta hydrolase"/>
    <property type="match status" value="1"/>
</dbReference>
<dbReference type="AlphaFoldDB" id="A0A7W0AFE8"/>
<organism evidence="2 4">
    <name type="scientific">Billgrantia kenyensis</name>
    <dbReference type="NCBI Taxonomy" id="321266"/>
    <lineage>
        <taxon>Bacteria</taxon>
        <taxon>Pseudomonadati</taxon>
        <taxon>Pseudomonadota</taxon>
        <taxon>Gammaproteobacteria</taxon>
        <taxon>Oceanospirillales</taxon>
        <taxon>Halomonadaceae</taxon>
        <taxon>Billgrantia</taxon>
    </lineage>
</organism>
<dbReference type="Proteomes" id="UP000814353">
    <property type="component" value="Unassembled WGS sequence"/>
</dbReference>
<dbReference type="Proteomes" id="UP000518091">
    <property type="component" value="Unassembled WGS sequence"/>
</dbReference>
<accession>A0A7W0AFE8</accession>